<feature type="compositionally biased region" description="Polar residues" evidence="1">
    <location>
        <begin position="43"/>
        <end position="57"/>
    </location>
</feature>
<feature type="compositionally biased region" description="Polar residues" evidence="1">
    <location>
        <begin position="16"/>
        <end position="28"/>
    </location>
</feature>
<protein>
    <submittedName>
        <fullName evidence="2">Uncharacterized protein</fullName>
    </submittedName>
</protein>
<dbReference type="EMBL" id="CP055901">
    <property type="protein sequence ID" value="QKX60703.1"/>
    <property type="molecule type" value="Genomic_DNA"/>
</dbReference>
<keyword evidence="3" id="KW-1185">Reference proteome</keyword>
<dbReference type="GeneID" id="55995339"/>
<dbReference type="OrthoDB" id="20872at2759"/>
<dbReference type="Proteomes" id="UP000509510">
    <property type="component" value="Chromosome IV"/>
</dbReference>
<evidence type="ECO:0000256" key="1">
    <source>
        <dbReference type="SAM" id="MobiDB-lite"/>
    </source>
</evidence>
<evidence type="ECO:0000313" key="2">
    <source>
        <dbReference type="EMBL" id="QKX60703.1"/>
    </source>
</evidence>
<dbReference type="AlphaFoldDB" id="A0A7H8R782"/>
<sequence length="164" mass="18175">MTQEAQEHTVHELHTPGTSSALANQVEQSTRKRLMMAREKQENTAQAPHASGTTLNLADNGEQDTPKQPQQGLPQSPTLVRVPQDRALQDYHMQWMLLENQNKKRLMLFREEHEKAAQAPHAPGTSSDPADQIELPRATDATQHHAELGFGRLPDAKDAAPATP</sequence>
<accession>A0A7H8R782</accession>
<dbReference type="RefSeq" id="XP_035346879.1">
    <property type="nucleotide sequence ID" value="XM_035490986.1"/>
</dbReference>
<dbReference type="KEGG" id="trg:TRUGW13939_07849"/>
<feature type="compositionally biased region" description="Basic and acidic residues" evidence="1">
    <location>
        <begin position="1"/>
        <end position="14"/>
    </location>
</feature>
<evidence type="ECO:0000313" key="3">
    <source>
        <dbReference type="Proteomes" id="UP000509510"/>
    </source>
</evidence>
<organism evidence="2 3">
    <name type="scientific">Talaromyces rugulosus</name>
    <name type="common">Penicillium rugulosum</name>
    <dbReference type="NCBI Taxonomy" id="121627"/>
    <lineage>
        <taxon>Eukaryota</taxon>
        <taxon>Fungi</taxon>
        <taxon>Dikarya</taxon>
        <taxon>Ascomycota</taxon>
        <taxon>Pezizomycotina</taxon>
        <taxon>Eurotiomycetes</taxon>
        <taxon>Eurotiomycetidae</taxon>
        <taxon>Eurotiales</taxon>
        <taxon>Trichocomaceae</taxon>
        <taxon>Talaromyces</taxon>
        <taxon>Talaromyces sect. Islandici</taxon>
    </lineage>
</organism>
<reference evidence="3" key="1">
    <citation type="submission" date="2020-06" db="EMBL/GenBank/DDBJ databases">
        <title>A chromosome-scale genome assembly of Talaromyces rugulosus W13939.</title>
        <authorList>
            <person name="Wang B."/>
            <person name="Guo L."/>
            <person name="Ye K."/>
            <person name="Wang L."/>
        </authorList>
    </citation>
    <scope>NUCLEOTIDE SEQUENCE [LARGE SCALE GENOMIC DNA]</scope>
    <source>
        <strain evidence="3">W13939</strain>
    </source>
</reference>
<name>A0A7H8R782_TALRU</name>
<proteinExistence type="predicted"/>
<gene>
    <name evidence="2" type="ORF">TRUGW13939_07849</name>
</gene>
<feature type="region of interest" description="Disordered" evidence="1">
    <location>
        <begin position="1"/>
        <end position="85"/>
    </location>
</feature>
<feature type="compositionally biased region" description="Polar residues" evidence="1">
    <location>
        <begin position="66"/>
        <end position="78"/>
    </location>
</feature>
<feature type="region of interest" description="Disordered" evidence="1">
    <location>
        <begin position="110"/>
        <end position="164"/>
    </location>
</feature>